<organism evidence="1 2">
    <name type="scientific">Sipha flava</name>
    <name type="common">yellow sugarcane aphid</name>
    <dbReference type="NCBI Taxonomy" id="143950"/>
    <lineage>
        <taxon>Eukaryota</taxon>
        <taxon>Metazoa</taxon>
        <taxon>Ecdysozoa</taxon>
        <taxon>Arthropoda</taxon>
        <taxon>Hexapoda</taxon>
        <taxon>Insecta</taxon>
        <taxon>Pterygota</taxon>
        <taxon>Neoptera</taxon>
        <taxon>Paraneoptera</taxon>
        <taxon>Hemiptera</taxon>
        <taxon>Sternorrhyncha</taxon>
        <taxon>Aphidomorpha</taxon>
        <taxon>Aphidoidea</taxon>
        <taxon>Aphididae</taxon>
        <taxon>Sipha</taxon>
    </lineage>
</organism>
<dbReference type="OrthoDB" id="2155283at2759"/>
<dbReference type="RefSeq" id="XP_025422529.1">
    <property type="nucleotide sequence ID" value="XM_025566744.1"/>
</dbReference>
<name>A0A8B8GH17_9HEMI</name>
<evidence type="ECO:0000313" key="1">
    <source>
        <dbReference type="Proteomes" id="UP000694846"/>
    </source>
</evidence>
<dbReference type="Gene3D" id="1.10.150.50">
    <property type="entry name" value="Transcription Factor, Ets-1"/>
    <property type="match status" value="1"/>
</dbReference>
<gene>
    <name evidence="2" type="primary">LOC112692170</name>
</gene>
<keyword evidence="1" id="KW-1185">Reference proteome</keyword>
<dbReference type="InterPro" id="IPR013761">
    <property type="entry name" value="SAM/pointed_sf"/>
</dbReference>
<reference evidence="2" key="1">
    <citation type="submission" date="2025-08" db="UniProtKB">
        <authorList>
            <consortium name="RefSeq"/>
        </authorList>
    </citation>
    <scope>IDENTIFICATION</scope>
    <source>
        <tissue evidence="2">Whole body</tissue>
    </source>
</reference>
<evidence type="ECO:0000313" key="2">
    <source>
        <dbReference type="RefSeq" id="XP_025422529.1"/>
    </source>
</evidence>
<proteinExistence type="predicted"/>
<accession>A0A8B8GH17</accession>
<dbReference type="Proteomes" id="UP000694846">
    <property type="component" value="Unplaced"/>
</dbReference>
<dbReference type="AlphaFoldDB" id="A0A8B8GH17"/>
<sequence>MEETKETNKFMYMMKKMCIFDPRNPNKKKCLDLLYCPITQSYCMGFDTIKIFYDDANNPSSISKYLDASIHLKYRMIYQGLLLVQHDNTPALNEFKRILQVLFDETIVNRTSVKDTMKICTLIESIPSLQTIHQSLDQLILKIKQLQHDEEEDDSTQPDSLVMAGAPPIPEMKVLRDLYEIFSNPHNDLDWESYANDHLEEVETAHSNSMLVNPTIVTQNIDGIFAKWLKTINLHKYQWFFNGLSYLEIMLIDEKNIKDAIAKVNKKSNTTYAIPKHIQKDICIKTKALKNRPIKIRNAILVLNSDMEVSQLFNIITYMQDILQYPIPNRNCMTGEVLLNEIVIFMEYFILEINTQLFAIKFINPESVLVTIIKKYFECIFLILENQVFMGKHIKKVKFLKKMLIDIVQSMPYKK</sequence>
<protein>
    <submittedName>
        <fullName evidence="2">Uncharacterized protein LOC112692170</fullName>
    </submittedName>
</protein>
<dbReference type="GeneID" id="112692170"/>